<dbReference type="Pfam" id="PF00825">
    <property type="entry name" value="Ribonuclease_P"/>
    <property type="match status" value="1"/>
</dbReference>
<keyword evidence="10" id="KW-1185">Reference proteome</keyword>
<dbReference type="PANTHER" id="PTHR33992:SF1">
    <property type="entry name" value="RIBONUCLEASE P PROTEIN COMPONENT"/>
    <property type="match status" value="1"/>
</dbReference>
<dbReference type="AlphaFoldDB" id="A0A0K8QJW9"/>
<evidence type="ECO:0000256" key="8">
    <source>
        <dbReference type="NCBIfam" id="TIGR00188"/>
    </source>
</evidence>
<keyword evidence="6 7" id="KW-0694">RNA-binding</keyword>
<dbReference type="GO" id="GO:0030677">
    <property type="term" value="C:ribonuclease P complex"/>
    <property type="evidence" value="ECO:0007669"/>
    <property type="project" value="TreeGrafter"/>
</dbReference>
<evidence type="ECO:0000256" key="4">
    <source>
        <dbReference type="ARBA" id="ARBA00022759"/>
    </source>
</evidence>
<dbReference type="EMBL" id="DF970134">
    <property type="protein sequence ID" value="GAP64777.1"/>
    <property type="molecule type" value="Genomic_DNA"/>
</dbReference>
<gene>
    <name evidence="7" type="primary">rnpA</name>
    <name evidence="9" type="ORF">MBSD_n0059</name>
</gene>
<dbReference type="PROSITE" id="PS00648">
    <property type="entry name" value="RIBONUCLEASE_P"/>
    <property type="match status" value="1"/>
</dbReference>
<dbReference type="InterPro" id="IPR014721">
    <property type="entry name" value="Ribsml_uS5_D2-typ_fold_subgr"/>
</dbReference>
<evidence type="ECO:0000256" key="5">
    <source>
        <dbReference type="ARBA" id="ARBA00022801"/>
    </source>
</evidence>
<dbReference type="GO" id="GO:0000049">
    <property type="term" value="F:tRNA binding"/>
    <property type="evidence" value="ECO:0007669"/>
    <property type="project" value="UniProtKB-UniRule"/>
</dbReference>
<evidence type="ECO:0000256" key="7">
    <source>
        <dbReference type="HAMAP-Rule" id="MF_00227"/>
    </source>
</evidence>
<dbReference type="GO" id="GO:0042781">
    <property type="term" value="F:3'-tRNA processing endoribonuclease activity"/>
    <property type="evidence" value="ECO:0007669"/>
    <property type="project" value="TreeGrafter"/>
</dbReference>
<dbReference type="Proteomes" id="UP000253740">
    <property type="component" value="Unassembled WGS sequence"/>
</dbReference>
<dbReference type="STRING" id="1475481.GCA_000953855_00060"/>
<dbReference type="NCBIfam" id="TIGR00188">
    <property type="entry name" value="rnpA"/>
    <property type="match status" value="1"/>
</dbReference>
<sequence>MHRAGLPRGARLRRAADFAALRSAAGRLSSRYFQIRYRAGGAARARLGLAVSKRVSKRAVDRNRLKRLVREAFRRARAELPPVDMLVIARAEAVTQPGPALLEDLARLWTRLKPLKPPEPTGTIAD</sequence>
<dbReference type="InterPro" id="IPR020539">
    <property type="entry name" value="RNase_P_CS"/>
</dbReference>
<evidence type="ECO:0000256" key="2">
    <source>
        <dbReference type="ARBA" id="ARBA00022694"/>
    </source>
</evidence>
<evidence type="ECO:0000313" key="9">
    <source>
        <dbReference type="EMBL" id="GAP64777.1"/>
    </source>
</evidence>
<name>A0A0K8QJW9_9GAMM</name>
<comment type="catalytic activity">
    <reaction evidence="7">
        <text>Endonucleolytic cleavage of RNA, removing 5'-extranucleotides from tRNA precursor.</text>
        <dbReference type="EC" id="3.1.26.5"/>
    </reaction>
</comment>
<dbReference type="HAMAP" id="MF_00227">
    <property type="entry name" value="RNase_P"/>
    <property type="match status" value="1"/>
</dbReference>
<dbReference type="OrthoDB" id="9796422at2"/>
<dbReference type="RefSeq" id="WP_082306392.1">
    <property type="nucleotide sequence ID" value="NZ_DF970134.1"/>
</dbReference>
<accession>A0A0K8QJW9</accession>
<reference evidence="9" key="1">
    <citation type="submission" date="2015-08" db="EMBL/GenBank/DDBJ databases">
        <title>Complete DNA Sequence of Pseudomonas syringae pv. actinidiae, the Causal Agent of Kiwifruit Canker Disease.</title>
        <authorList>
            <person name="Rikkerink E.H.A."/>
            <person name="Fineran P.C."/>
        </authorList>
    </citation>
    <scope>NUCLEOTIDE SEQUENCE</scope>
    <source>
        <strain evidence="9">SkMP5</strain>
    </source>
</reference>
<dbReference type="EC" id="3.1.26.5" evidence="7 8"/>
<dbReference type="GO" id="GO:0004526">
    <property type="term" value="F:ribonuclease P activity"/>
    <property type="evidence" value="ECO:0007669"/>
    <property type="project" value="UniProtKB-UniRule"/>
</dbReference>
<dbReference type="SUPFAM" id="SSF54211">
    <property type="entry name" value="Ribosomal protein S5 domain 2-like"/>
    <property type="match status" value="1"/>
</dbReference>
<evidence type="ECO:0000256" key="1">
    <source>
        <dbReference type="ARBA" id="ARBA00002663"/>
    </source>
</evidence>
<dbReference type="PANTHER" id="PTHR33992">
    <property type="entry name" value="RIBONUCLEASE P PROTEIN COMPONENT"/>
    <property type="match status" value="1"/>
</dbReference>
<keyword evidence="3 7" id="KW-0540">Nuclease</keyword>
<organism evidence="9">
    <name type="scientific">Mizugakiibacter sediminis</name>
    <dbReference type="NCBI Taxonomy" id="1475481"/>
    <lineage>
        <taxon>Bacteria</taxon>
        <taxon>Pseudomonadati</taxon>
        <taxon>Pseudomonadota</taxon>
        <taxon>Gammaproteobacteria</taxon>
        <taxon>Lysobacterales</taxon>
        <taxon>Rhodanobacteraceae</taxon>
        <taxon>Mizugakiibacter</taxon>
    </lineage>
</organism>
<proteinExistence type="inferred from homology"/>
<evidence type="ECO:0000256" key="3">
    <source>
        <dbReference type="ARBA" id="ARBA00022722"/>
    </source>
</evidence>
<keyword evidence="5 7" id="KW-0378">Hydrolase</keyword>
<keyword evidence="4 7" id="KW-0255">Endonuclease</keyword>
<protein>
    <recommendedName>
        <fullName evidence="7 8">Ribonuclease P protein component</fullName>
        <shortName evidence="7">RNase P protein</shortName>
        <shortName evidence="7">RNaseP protein</shortName>
        <ecNumber evidence="7 8">3.1.26.5</ecNumber>
    </recommendedName>
    <alternativeName>
        <fullName evidence="7">Protein C5</fullName>
    </alternativeName>
</protein>
<evidence type="ECO:0000313" key="10">
    <source>
        <dbReference type="Proteomes" id="UP000253740"/>
    </source>
</evidence>
<dbReference type="Gene3D" id="3.30.230.10">
    <property type="match status" value="1"/>
</dbReference>
<comment type="similarity">
    <text evidence="7">Belongs to the RnpA family.</text>
</comment>
<comment type="function">
    <text evidence="1 7">RNaseP catalyzes the removal of the 5'-leader sequence from pre-tRNA to produce the mature 5'-terminus. It can also cleave other RNA substrates such as 4.5S RNA. The protein component plays an auxiliary but essential role in vivo by binding to the 5'-leader sequence and broadening the substrate specificity of the ribozyme.</text>
</comment>
<dbReference type="InterPro" id="IPR020568">
    <property type="entry name" value="Ribosomal_Su5_D2-typ_SF"/>
</dbReference>
<dbReference type="InterPro" id="IPR000100">
    <property type="entry name" value="RNase_P"/>
</dbReference>
<evidence type="ECO:0000256" key="6">
    <source>
        <dbReference type="ARBA" id="ARBA00022884"/>
    </source>
</evidence>
<comment type="subunit">
    <text evidence="7">Consists of a catalytic RNA component (M1 or rnpB) and a protein subunit.</text>
</comment>
<dbReference type="GO" id="GO:0001682">
    <property type="term" value="P:tRNA 5'-leader removal"/>
    <property type="evidence" value="ECO:0007669"/>
    <property type="project" value="UniProtKB-UniRule"/>
</dbReference>
<keyword evidence="2 7" id="KW-0819">tRNA processing</keyword>